<keyword evidence="2" id="KW-1185">Reference proteome</keyword>
<proteinExistence type="predicted"/>
<organism evidence="1 2">
    <name type="scientific">Solea senegalensis</name>
    <name type="common">Senegalese sole</name>
    <dbReference type="NCBI Taxonomy" id="28829"/>
    <lineage>
        <taxon>Eukaryota</taxon>
        <taxon>Metazoa</taxon>
        <taxon>Chordata</taxon>
        <taxon>Craniata</taxon>
        <taxon>Vertebrata</taxon>
        <taxon>Euteleostomi</taxon>
        <taxon>Actinopterygii</taxon>
        <taxon>Neopterygii</taxon>
        <taxon>Teleostei</taxon>
        <taxon>Neoteleostei</taxon>
        <taxon>Acanthomorphata</taxon>
        <taxon>Carangaria</taxon>
        <taxon>Pleuronectiformes</taxon>
        <taxon>Pleuronectoidei</taxon>
        <taxon>Soleidae</taxon>
        <taxon>Solea</taxon>
    </lineage>
</organism>
<gene>
    <name evidence="1" type="ORF">JOB18_031298</name>
</gene>
<protein>
    <submittedName>
        <fullName evidence="1">Uncharacterized protein</fullName>
    </submittedName>
</protein>
<sequence>MEEKLLPWQSPALIVPTLSALAVCYRDLECAEQAFAAAQRALPVVRRYGLDRHRVALLDLLVDVGYELGRPVAQVQEELMRLKDTERGQVSHSLKELVVQQFL</sequence>
<comment type="caution">
    <text evidence="1">The sequence shown here is derived from an EMBL/GenBank/DDBJ whole genome shotgun (WGS) entry which is preliminary data.</text>
</comment>
<reference evidence="1 2" key="1">
    <citation type="journal article" date="2021" name="Sci. Rep.">
        <title>Chromosome anchoring in Senegalese sole (Solea senegalensis) reveals sex-associated markers and genome rearrangements in flatfish.</title>
        <authorList>
            <person name="Guerrero-Cozar I."/>
            <person name="Gomez-Garrido J."/>
            <person name="Berbel C."/>
            <person name="Martinez-Blanch J.F."/>
            <person name="Alioto T."/>
            <person name="Claros M.G."/>
            <person name="Gagnaire P.A."/>
            <person name="Manchado M."/>
        </authorList>
    </citation>
    <scope>NUCLEOTIDE SEQUENCE [LARGE SCALE GENOMIC DNA]</scope>
    <source>
        <strain evidence="1">Sse05_10M</strain>
    </source>
</reference>
<accession>A0AAV6T0A9</accession>
<dbReference type="Proteomes" id="UP000693946">
    <property type="component" value="Linkage Group LG10"/>
</dbReference>
<dbReference type="EMBL" id="JAGKHQ010000002">
    <property type="protein sequence ID" value="KAG7522819.1"/>
    <property type="molecule type" value="Genomic_DNA"/>
</dbReference>
<name>A0AAV6T0A9_SOLSE</name>
<dbReference type="AlphaFoldDB" id="A0AAV6T0A9"/>
<evidence type="ECO:0000313" key="2">
    <source>
        <dbReference type="Proteomes" id="UP000693946"/>
    </source>
</evidence>
<evidence type="ECO:0000313" key="1">
    <source>
        <dbReference type="EMBL" id="KAG7522819.1"/>
    </source>
</evidence>